<reference evidence="6" key="1">
    <citation type="submission" date="2018-05" db="EMBL/GenBank/DDBJ databases">
        <authorList>
            <person name="Lanie J.A."/>
            <person name="Ng W.-L."/>
            <person name="Kazmierczak K.M."/>
            <person name="Andrzejewski T.M."/>
            <person name="Davidsen T.M."/>
            <person name="Wayne K.J."/>
            <person name="Tettelin H."/>
            <person name="Glass J.I."/>
            <person name="Rusch D."/>
            <person name="Podicherti R."/>
            <person name="Tsui H.-C.T."/>
            <person name="Winkler M.E."/>
        </authorList>
    </citation>
    <scope>NUCLEOTIDE SEQUENCE</scope>
</reference>
<name>A0A381Y9L6_9ZZZZ</name>
<dbReference type="InterPro" id="IPR031662">
    <property type="entry name" value="GTP-binding_2"/>
</dbReference>
<accession>A0A381Y9L6</accession>
<dbReference type="CDD" id="cd01896">
    <property type="entry name" value="DRG"/>
    <property type="match status" value="1"/>
</dbReference>
<organism evidence="6">
    <name type="scientific">marine metagenome</name>
    <dbReference type="NCBI Taxonomy" id="408172"/>
    <lineage>
        <taxon>unclassified sequences</taxon>
        <taxon>metagenomes</taxon>
        <taxon>ecological metagenomes</taxon>
    </lineage>
</organism>
<feature type="domain" description="OBG-type G" evidence="4">
    <location>
        <begin position="103"/>
        <end position="331"/>
    </location>
</feature>
<dbReference type="EMBL" id="UINC01017627">
    <property type="protein sequence ID" value="SVA73311.1"/>
    <property type="molecule type" value="Genomic_DNA"/>
</dbReference>
<dbReference type="GO" id="GO:0003924">
    <property type="term" value="F:GTPase activity"/>
    <property type="evidence" value="ECO:0007669"/>
    <property type="project" value="InterPro"/>
</dbReference>
<dbReference type="Gene3D" id="3.40.50.300">
    <property type="entry name" value="P-loop containing nucleotide triphosphate hydrolases"/>
    <property type="match status" value="1"/>
</dbReference>
<dbReference type="AlphaFoldDB" id="A0A381Y9L6"/>
<dbReference type="Pfam" id="PF01926">
    <property type="entry name" value="MMR_HSR1"/>
    <property type="match status" value="1"/>
</dbReference>
<dbReference type="Pfam" id="PF02824">
    <property type="entry name" value="TGS"/>
    <property type="match status" value="1"/>
</dbReference>
<evidence type="ECO:0008006" key="7">
    <source>
        <dbReference type="Google" id="ProtNLM"/>
    </source>
</evidence>
<dbReference type="InterPro" id="IPR045001">
    <property type="entry name" value="DRG"/>
</dbReference>
<keyword evidence="1" id="KW-0547">Nucleotide-binding</keyword>
<dbReference type="PANTHER" id="PTHR43127">
    <property type="entry name" value="DEVELOPMENTALLY-REGULATED GTP-BINDING PROTEIN 2"/>
    <property type="match status" value="1"/>
</dbReference>
<dbReference type="GO" id="GO:0005525">
    <property type="term" value="F:GTP binding"/>
    <property type="evidence" value="ECO:0007669"/>
    <property type="project" value="UniProtKB-KW"/>
</dbReference>
<dbReference type="InterPro" id="IPR005225">
    <property type="entry name" value="Small_GTP-bd"/>
</dbReference>
<dbReference type="InterPro" id="IPR027417">
    <property type="entry name" value="P-loop_NTPase"/>
</dbReference>
<evidence type="ECO:0000256" key="1">
    <source>
        <dbReference type="ARBA" id="ARBA00022741"/>
    </source>
</evidence>
<dbReference type="NCBIfam" id="TIGR00231">
    <property type="entry name" value="small_GTP"/>
    <property type="match status" value="1"/>
</dbReference>
<dbReference type="InterPro" id="IPR006074">
    <property type="entry name" value="GTP1-OBG_CS"/>
</dbReference>
<dbReference type="SUPFAM" id="SSF81271">
    <property type="entry name" value="TGS-like"/>
    <property type="match status" value="1"/>
</dbReference>
<feature type="domain" description="TGS" evidence="5">
    <location>
        <begin position="331"/>
        <end position="406"/>
    </location>
</feature>
<dbReference type="InterPro" id="IPR004095">
    <property type="entry name" value="TGS"/>
</dbReference>
<dbReference type="Gene3D" id="6.10.140.1070">
    <property type="match status" value="1"/>
</dbReference>
<dbReference type="Gene3D" id="3.10.20.30">
    <property type="match status" value="1"/>
</dbReference>
<protein>
    <recommendedName>
        <fullName evidence="7">OBG-type G domain-containing protein</fullName>
    </recommendedName>
</protein>
<dbReference type="Pfam" id="PF16897">
    <property type="entry name" value="MMR_HSR1_Xtn"/>
    <property type="match status" value="1"/>
</dbReference>
<feature type="coiled-coil region" evidence="3">
    <location>
        <begin position="38"/>
        <end position="85"/>
    </location>
</feature>
<sequence>VVRKEPSLAYGERCSATGFKNPGRGVGGVRIGAGGIVLATIEEQIKSLEDEIGKTKYNKATQGHIGKLKAKIAALRARKEKAQAHAKASGGGPGFEVKKSGDASVALVGFPSVGKSSLISQLTDAESNIGDFAFTTLTCIPGLMEHRGAKIQILDLPGLIKGAAEGKGRGREILNVIRSTDMVLYVVDPFQGSHFEILDEELWKSGMRLNQQPPQVFITRTKRGGIVVRSTLEQTNLTEEEIRGIVRSFGIVSATVTLRTDVTDDHIVDTLAGSRIYSRAVVVLNKIDLATPKDLEQAKSMLPEGWPVLEVSAKTGEGIDQMKDFIFDNLHFMSIYLKPQGKEADLIEPLIVKDTSTVRDVCTKLHRDFVRKFRYARVKGPSAKFDWQRVGLDHVLKDDDLLTVITRK</sequence>
<evidence type="ECO:0000256" key="2">
    <source>
        <dbReference type="ARBA" id="ARBA00023134"/>
    </source>
</evidence>
<dbReference type="PROSITE" id="PS00905">
    <property type="entry name" value="GTP1_OBG"/>
    <property type="match status" value="1"/>
</dbReference>
<dbReference type="PROSITE" id="PS51880">
    <property type="entry name" value="TGS"/>
    <property type="match status" value="1"/>
</dbReference>
<dbReference type="InterPro" id="IPR012675">
    <property type="entry name" value="Beta-grasp_dom_sf"/>
</dbReference>
<dbReference type="InterPro" id="IPR006073">
    <property type="entry name" value="GTP-bd"/>
</dbReference>
<evidence type="ECO:0000259" key="5">
    <source>
        <dbReference type="PROSITE" id="PS51880"/>
    </source>
</evidence>
<evidence type="ECO:0000259" key="4">
    <source>
        <dbReference type="PROSITE" id="PS51710"/>
    </source>
</evidence>
<keyword evidence="2" id="KW-0342">GTP-binding</keyword>
<dbReference type="SUPFAM" id="SSF52540">
    <property type="entry name" value="P-loop containing nucleoside triphosphate hydrolases"/>
    <property type="match status" value="1"/>
</dbReference>
<keyword evidence="3" id="KW-0175">Coiled coil</keyword>
<gene>
    <name evidence="6" type="ORF">METZ01_LOCUS126165</name>
</gene>
<dbReference type="PROSITE" id="PS51710">
    <property type="entry name" value="G_OBG"/>
    <property type="match status" value="1"/>
</dbReference>
<feature type="non-terminal residue" evidence="6">
    <location>
        <position position="1"/>
    </location>
</feature>
<dbReference type="PRINTS" id="PR00326">
    <property type="entry name" value="GTP1OBG"/>
</dbReference>
<evidence type="ECO:0000313" key="6">
    <source>
        <dbReference type="EMBL" id="SVA73311.1"/>
    </source>
</evidence>
<evidence type="ECO:0000256" key="3">
    <source>
        <dbReference type="SAM" id="Coils"/>
    </source>
</evidence>
<dbReference type="InterPro" id="IPR012676">
    <property type="entry name" value="TGS-like"/>
</dbReference>
<dbReference type="InterPro" id="IPR031167">
    <property type="entry name" value="G_OBG"/>
</dbReference>
<proteinExistence type="predicted"/>